<organism evidence="1 2">
    <name type="scientific">Clostridium intestinale</name>
    <dbReference type="NCBI Taxonomy" id="36845"/>
    <lineage>
        <taxon>Bacteria</taxon>
        <taxon>Bacillati</taxon>
        <taxon>Bacillota</taxon>
        <taxon>Clostridia</taxon>
        <taxon>Eubacteriales</taxon>
        <taxon>Clostridiaceae</taxon>
        <taxon>Clostridium</taxon>
    </lineage>
</organism>
<dbReference type="EMBL" id="CP059378">
    <property type="protein sequence ID" value="QLY82246.1"/>
    <property type="molecule type" value="Genomic_DNA"/>
</dbReference>
<proteinExistence type="predicted"/>
<dbReference type="KEGG" id="cint:HZF06_11850"/>
<dbReference type="Proteomes" id="UP000512286">
    <property type="component" value="Chromosome"/>
</dbReference>
<name>A0A7D6VTP8_9CLOT</name>
<dbReference type="RefSeq" id="WP_181603638.1">
    <property type="nucleotide sequence ID" value="NZ_CP059378.1"/>
</dbReference>
<reference evidence="1 2" key="1">
    <citation type="submission" date="2020-07" db="EMBL/GenBank/DDBJ databases">
        <title>Electron transfer.</title>
        <authorList>
            <person name="Huang L."/>
            <person name="Liu X."/>
            <person name="Zhou S."/>
        </authorList>
    </citation>
    <scope>NUCLEOTIDE SEQUENCE [LARGE SCALE GENOMIC DNA]</scope>
    <source>
        <strain evidence="1 2">Lx1</strain>
    </source>
</reference>
<dbReference type="AlphaFoldDB" id="A0A7D6VTP8"/>
<evidence type="ECO:0000313" key="1">
    <source>
        <dbReference type="EMBL" id="QLY82246.1"/>
    </source>
</evidence>
<protein>
    <submittedName>
        <fullName evidence="1">Uncharacterized protein</fullName>
    </submittedName>
</protein>
<sequence>MQDIYEIYSCRTCKNETILLKEQVEDSIKNKRYIACPYCNSQRLSKESTTSNLKECIKHSSYKRVGGAIRQVR</sequence>
<gene>
    <name evidence="1" type="ORF">HZF06_11850</name>
</gene>
<evidence type="ECO:0000313" key="2">
    <source>
        <dbReference type="Proteomes" id="UP000512286"/>
    </source>
</evidence>
<accession>A0A7D6VTP8</accession>